<reference evidence="6 7" key="1">
    <citation type="submission" date="2012-04" db="EMBL/GenBank/DDBJ databases">
        <title>The Genome Sequence of Saprolegnia declina VS20.</title>
        <authorList>
            <consortium name="The Broad Institute Genome Sequencing Platform"/>
            <person name="Russ C."/>
            <person name="Nusbaum C."/>
            <person name="Tyler B."/>
            <person name="van West P."/>
            <person name="Dieguez-Uribeondo J."/>
            <person name="de Bruijn I."/>
            <person name="Tripathy S."/>
            <person name="Jiang R."/>
            <person name="Young S.K."/>
            <person name="Zeng Q."/>
            <person name="Gargeya S."/>
            <person name="Fitzgerald M."/>
            <person name="Haas B."/>
            <person name="Abouelleil A."/>
            <person name="Alvarado L."/>
            <person name="Arachchi H.M."/>
            <person name="Berlin A."/>
            <person name="Chapman S.B."/>
            <person name="Goldberg J."/>
            <person name="Griggs A."/>
            <person name="Gujja S."/>
            <person name="Hansen M."/>
            <person name="Howarth C."/>
            <person name="Imamovic A."/>
            <person name="Larimer J."/>
            <person name="McCowen C."/>
            <person name="Montmayeur A."/>
            <person name="Murphy C."/>
            <person name="Neiman D."/>
            <person name="Pearson M."/>
            <person name="Priest M."/>
            <person name="Roberts A."/>
            <person name="Saif S."/>
            <person name="Shea T."/>
            <person name="Sisk P."/>
            <person name="Sykes S."/>
            <person name="Wortman J."/>
            <person name="Nusbaum C."/>
            <person name="Birren B."/>
        </authorList>
    </citation>
    <scope>NUCLEOTIDE SEQUENCE [LARGE SCALE GENOMIC DNA]</scope>
    <source>
        <strain evidence="6 7">VS20</strain>
    </source>
</reference>
<keyword evidence="2" id="KW-0677">Repeat</keyword>
<keyword evidence="4" id="KW-0472">Membrane</keyword>
<evidence type="ECO:0000256" key="3">
    <source>
        <dbReference type="SAM" id="MobiDB-lite"/>
    </source>
</evidence>
<feature type="domain" description="Protein kinase" evidence="5">
    <location>
        <begin position="336"/>
        <end position="605"/>
    </location>
</feature>
<evidence type="ECO:0000256" key="2">
    <source>
        <dbReference type="ARBA" id="ARBA00022737"/>
    </source>
</evidence>
<gene>
    <name evidence="6" type="ORF">SDRG_14736</name>
</gene>
<feature type="transmembrane region" description="Helical" evidence="4">
    <location>
        <begin position="269"/>
        <end position="293"/>
    </location>
</feature>
<dbReference type="Pfam" id="PF13855">
    <property type="entry name" value="LRR_8"/>
    <property type="match status" value="1"/>
</dbReference>
<dbReference type="InParanoid" id="T0Q210"/>
<dbReference type="PANTHER" id="PTHR44329:SF214">
    <property type="entry name" value="PROTEIN KINASE DOMAIN-CONTAINING PROTEIN"/>
    <property type="match status" value="1"/>
</dbReference>
<dbReference type="OMA" id="ATVGHAC"/>
<name>T0Q210_SAPDV</name>
<keyword evidence="6" id="KW-0418">Kinase</keyword>
<dbReference type="InterPro" id="IPR051681">
    <property type="entry name" value="Ser/Thr_Kinases-Pseudokinases"/>
</dbReference>
<evidence type="ECO:0000256" key="1">
    <source>
        <dbReference type="ARBA" id="ARBA00022614"/>
    </source>
</evidence>
<sequence>MVAMVLTSGACPYTLPTNATLLVADAMCLQARATVCVVAPVASATVGHACNVTKTFPDAQTTFTDMTLLGDVRSYTAPSLTLKGVAATSIDLSSMQLSPSIRTLALQGYASLRGWPALPSTLTTLKVLNVGMTAPPSVTAASSLTALDLSGNKLTSLASNALPTSLTSLNLASNQLSAFGALDGLRLTSLNLDENPLQTIENLKMTSDAPAFSCAKCSLSSFSMDRTTYDGLSRLAAPASFAFAPPTNCAGSIEDLWGMKACVLGAKALNISVIIAGCIGAAVVLAVAAFIYCRHYKHKREAKKMARENDTAYVLQVKDLQTMRDIDLLGDFRLPLDQVVVLDRLSTGDLWKGLYEGHVVSIRYLFISSSTTSEMQAGIQQVLAATRLDSRYVLSLHGVSWTTPKDLMLVQEFMDMGDLQMYLRNLNAQQIQWKWKTKTLEQIVSALAYLHHTANFVHGHVCAANVLLDGVKGAKLMMLDAQAPSSSFRHMAPEVLRGEPFSAAADIFSLGLLLSELDTHDVPYGHWTDHDGYDDLDDEDDEDKMTTSHDQAEEDKRLMQRIMDGDVAPVFTPACPSWVQSLATRCLSPDPLDRPSAATILHELETTRASYY</sequence>
<dbReference type="GO" id="GO:0005524">
    <property type="term" value="F:ATP binding"/>
    <property type="evidence" value="ECO:0007669"/>
    <property type="project" value="InterPro"/>
</dbReference>
<dbReference type="Gene3D" id="3.80.10.10">
    <property type="entry name" value="Ribonuclease Inhibitor"/>
    <property type="match status" value="1"/>
</dbReference>
<dbReference type="EMBL" id="JH767208">
    <property type="protein sequence ID" value="EQC27410.1"/>
    <property type="molecule type" value="Genomic_DNA"/>
</dbReference>
<proteinExistence type="predicted"/>
<dbReference type="PROSITE" id="PS51450">
    <property type="entry name" value="LRR"/>
    <property type="match status" value="3"/>
</dbReference>
<dbReference type="InterPro" id="IPR032675">
    <property type="entry name" value="LRR_dom_sf"/>
</dbReference>
<keyword evidence="4" id="KW-1133">Transmembrane helix</keyword>
<dbReference type="Proteomes" id="UP000030762">
    <property type="component" value="Unassembled WGS sequence"/>
</dbReference>
<keyword evidence="1" id="KW-0433">Leucine-rich repeat</keyword>
<feature type="compositionally biased region" description="Acidic residues" evidence="3">
    <location>
        <begin position="534"/>
        <end position="543"/>
    </location>
</feature>
<dbReference type="Pfam" id="PF07714">
    <property type="entry name" value="PK_Tyr_Ser-Thr"/>
    <property type="match status" value="1"/>
</dbReference>
<organism evidence="6 7">
    <name type="scientific">Saprolegnia diclina (strain VS20)</name>
    <dbReference type="NCBI Taxonomy" id="1156394"/>
    <lineage>
        <taxon>Eukaryota</taxon>
        <taxon>Sar</taxon>
        <taxon>Stramenopiles</taxon>
        <taxon>Oomycota</taxon>
        <taxon>Saprolegniomycetes</taxon>
        <taxon>Saprolegniales</taxon>
        <taxon>Saprolegniaceae</taxon>
        <taxon>Saprolegnia</taxon>
    </lineage>
</organism>
<dbReference type="InterPro" id="IPR001245">
    <property type="entry name" value="Ser-Thr/Tyr_kinase_cat_dom"/>
</dbReference>
<evidence type="ECO:0000256" key="4">
    <source>
        <dbReference type="SAM" id="Phobius"/>
    </source>
</evidence>
<dbReference type="SUPFAM" id="SSF56112">
    <property type="entry name" value="Protein kinase-like (PK-like)"/>
    <property type="match status" value="1"/>
</dbReference>
<dbReference type="Gene3D" id="1.10.510.10">
    <property type="entry name" value="Transferase(Phosphotransferase) domain 1"/>
    <property type="match status" value="1"/>
</dbReference>
<evidence type="ECO:0000259" key="5">
    <source>
        <dbReference type="PROSITE" id="PS50011"/>
    </source>
</evidence>
<dbReference type="InterPro" id="IPR001611">
    <property type="entry name" value="Leu-rich_rpt"/>
</dbReference>
<dbReference type="PANTHER" id="PTHR44329">
    <property type="entry name" value="SERINE/THREONINE-PROTEIN KINASE TNNI3K-RELATED"/>
    <property type="match status" value="1"/>
</dbReference>
<dbReference type="STRING" id="1156394.T0Q210"/>
<dbReference type="RefSeq" id="XP_008619110.1">
    <property type="nucleotide sequence ID" value="XM_008620888.1"/>
</dbReference>
<keyword evidence="7" id="KW-1185">Reference proteome</keyword>
<dbReference type="SUPFAM" id="SSF52058">
    <property type="entry name" value="L domain-like"/>
    <property type="match status" value="1"/>
</dbReference>
<dbReference type="eggNOG" id="KOG0192">
    <property type="taxonomic scope" value="Eukaryota"/>
</dbReference>
<dbReference type="VEuPathDB" id="FungiDB:SDRG_14736"/>
<dbReference type="OrthoDB" id="626167at2759"/>
<dbReference type="InterPro" id="IPR011009">
    <property type="entry name" value="Kinase-like_dom_sf"/>
</dbReference>
<dbReference type="AlphaFoldDB" id="T0Q210"/>
<dbReference type="GeneID" id="19955463"/>
<accession>T0Q210</accession>
<keyword evidence="4" id="KW-0812">Transmembrane</keyword>
<evidence type="ECO:0000313" key="6">
    <source>
        <dbReference type="EMBL" id="EQC27410.1"/>
    </source>
</evidence>
<evidence type="ECO:0000313" key="7">
    <source>
        <dbReference type="Proteomes" id="UP000030762"/>
    </source>
</evidence>
<dbReference type="GO" id="GO:0004674">
    <property type="term" value="F:protein serine/threonine kinase activity"/>
    <property type="evidence" value="ECO:0007669"/>
    <property type="project" value="TreeGrafter"/>
</dbReference>
<protein>
    <submittedName>
        <fullName evidence="6">TKL protein kinase</fullName>
    </submittedName>
</protein>
<keyword evidence="6" id="KW-0808">Transferase</keyword>
<dbReference type="InterPro" id="IPR000719">
    <property type="entry name" value="Prot_kinase_dom"/>
</dbReference>
<dbReference type="PROSITE" id="PS50011">
    <property type="entry name" value="PROTEIN_KINASE_DOM"/>
    <property type="match status" value="1"/>
</dbReference>
<feature type="region of interest" description="Disordered" evidence="3">
    <location>
        <begin position="533"/>
        <end position="552"/>
    </location>
</feature>